<dbReference type="FunFam" id="1.10.238.10:FF:000007">
    <property type="entry name" value="Putative myosin regulatory light chain sqh"/>
    <property type="match status" value="1"/>
</dbReference>
<evidence type="ECO:0000313" key="5">
    <source>
        <dbReference type="Proteomes" id="UP000515135"/>
    </source>
</evidence>
<sequence>MASRKAKKKAGSLRAKRVTSNVFAMFDSGQIQEFKEAFTWIDQNHDGFLQPDDLKGVFSELNKDPGGDGIDKMMADAPGPINFTCFLTIMGRKLKGVDTEEVMLDAFKILDPDETGKVAVSTIKELLVSGGEKFTDDELKGAFEGAPVEDGNLDYIKYCKIVKRGED</sequence>
<dbReference type="RefSeq" id="XP_019627454.1">
    <property type="nucleotide sequence ID" value="XM_019771895.1"/>
</dbReference>
<dbReference type="PROSITE" id="PS00018">
    <property type="entry name" value="EF_HAND_1"/>
    <property type="match status" value="1"/>
</dbReference>
<dbReference type="InterPro" id="IPR018247">
    <property type="entry name" value="EF_Hand_1_Ca_BS"/>
</dbReference>
<dbReference type="AlphaFoldDB" id="A0A6P4Z0H0"/>
<keyword evidence="2" id="KW-0677">Repeat</keyword>
<keyword evidence="3" id="KW-0106">Calcium</keyword>
<dbReference type="InterPro" id="IPR050403">
    <property type="entry name" value="Myosin_RLC"/>
</dbReference>
<dbReference type="GeneID" id="109472251"/>
<gene>
    <name evidence="6" type="primary">LOC109472251</name>
</gene>
<protein>
    <submittedName>
        <fullName evidence="6">Myosin regulatory light polypeptide 9-like isoform X2</fullName>
    </submittedName>
</protein>
<reference evidence="6" key="1">
    <citation type="submission" date="2025-08" db="UniProtKB">
        <authorList>
            <consortium name="RefSeq"/>
        </authorList>
    </citation>
    <scope>IDENTIFICATION</scope>
    <source>
        <tissue evidence="6">Gonad</tissue>
    </source>
</reference>
<dbReference type="InterPro" id="IPR002048">
    <property type="entry name" value="EF_hand_dom"/>
</dbReference>
<keyword evidence="1" id="KW-0479">Metal-binding</keyword>
<dbReference type="SUPFAM" id="SSF47473">
    <property type="entry name" value="EF-hand"/>
    <property type="match status" value="1"/>
</dbReference>
<evidence type="ECO:0000259" key="4">
    <source>
        <dbReference type="PROSITE" id="PS50222"/>
    </source>
</evidence>
<evidence type="ECO:0000256" key="2">
    <source>
        <dbReference type="ARBA" id="ARBA00022737"/>
    </source>
</evidence>
<accession>A0A6P4Z0H0</accession>
<evidence type="ECO:0000256" key="3">
    <source>
        <dbReference type="ARBA" id="ARBA00022837"/>
    </source>
</evidence>
<dbReference type="Gene3D" id="1.10.238.10">
    <property type="entry name" value="EF-hand"/>
    <property type="match status" value="2"/>
</dbReference>
<evidence type="ECO:0000313" key="6">
    <source>
        <dbReference type="RefSeq" id="XP_019627454.1"/>
    </source>
</evidence>
<name>A0A6P4Z0H0_BRABE</name>
<dbReference type="SMART" id="SM00054">
    <property type="entry name" value="EFh"/>
    <property type="match status" value="2"/>
</dbReference>
<dbReference type="PROSITE" id="PS50222">
    <property type="entry name" value="EF_HAND_2"/>
    <property type="match status" value="1"/>
</dbReference>
<dbReference type="OrthoDB" id="429467at2759"/>
<feature type="domain" description="EF-hand" evidence="4">
    <location>
        <begin position="29"/>
        <end position="64"/>
    </location>
</feature>
<dbReference type="Proteomes" id="UP000515135">
    <property type="component" value="Unplaced"/>
</dbReference>
<dbReference type="GO" id="GO:0005509">
    <property type="term" value="F:calcium ion binding"/>
    <property type="evidence" value="ECO:0007669"/>
    <property type="project" value="InterPro"/>
</dbReference>
<proteinExistence type="predicted"/>
<keyword evidence="5" id="KW-1185">Reference proteome</keyword>
<organism evidence="5 6">
    <name type="scientific">Branchiostoma belcheri</name>
    <name type="common">Amphioxus</name>
    <dbReference type="NCBI Taxonomy" id="7741"/>
    <lineage>
        <taxon>Eukaryota</taxon>
        <taxon>Metazoa</taxon>
        <taxon>Chordata</taxon>
        <taxon>Cephalochordata</taxon>
        <taxon>Leptocardii</taxon>
        <taxon>Amphioxiformes</taxon>
        <taxon>Branchiostomatidae</taxon>
        <taxon>Branchiostoma</taxon>
    </lineage>
</organism>
<evidence type="ECO:0000256" key="1">
    <source>
        <dbReference type="ARBA" id="ARBA00022723"/>
    </source>
</evidence>
<dbReference type="PANTHER" id="PTHR23049">
    <property type="entry name" value="MYOSIN REGULATORY LIGHT CHAIN 2"/>
    <property type="match status" value="1"/>
</dbReference>
<dbReference type="InterPro" id="IPR011992">
    <property type="entry name" value="EF-hand-dom_pair"/>
</dbReference>